<organism evidence="1 2">
    <name type="scientific">Clunio marinus</name>
    <dbReference type="NCBI Taxonomy" id="568069"/>
    <lineage>
        <taxon>Eukaryota</taxon>
        <taxon>Metazoa</taxon>
        <taxon>Ecdysozoa</taxon>
        <taxon>Arthropoda</taxon>
        <taxon>Hexapoda</taxon>
        <taxon>Insecta</taxon>
        <taxon>Pterygota</taxon>
        <taxon>Neoptera</taxon>
        <taxon>Endopterygota</taxon>
        <taxon>Diptera</taxon>
        <taxon>Nematocera</taxon>
        <taxon>Chironomoidea</taxon>
        <taxon>Chironomidae</taxon>
        <taxon>Clunio</taxon>
    </lineage>
</organism>
<gene>
    <name evidence="1" type="ORF">CLUMA_CG008924</name>
</gene>
<reference evidence="1 2" key="1">
    <citation type="submission" date="2015-04" db="EMBL/GenBank/DDBJ databases">
        <authorList>
            <person name="Syromyatnikov M.Y."/>
            <person name="Popov V.N."/>
        </authorList>
    </citation>
    <scope>NUCLEOTIDE SEQUENCE [LARGE SCALE GENOMIC DNA]</scope>
</reference>
<keyword evidence="2" id="KW-1185">Reference proteome</keyword>
<proteinExistence type="predicted"/>
<accession>A0A1J1I537</accession>
<name>A0A1J1I537_9DIPT</name>
<protein>
    <submittedName>
        <fullName evidence="1">CLUMA_CG008924, isoform A</fullName>
    </submittedName>
</protein>
<dbReference type="AlphaFoldDB" id="A0A1J1I537"/>
<dbReference type="EMBL" id="CVRI01000042">
    <property type="protein sequence ID" value="CRK95455.1"/>
    <property type="molecule type" value="Genomic_DNA"/>
</dbReference>
<sequence>MKAPTSQPEADCMLLIRVKKCFYLSLTYLGKKSESDKTEKRSAKIISSFISVWIHNMNCQCV</sequence>
<evidence type="ECO:0000313" key="2">
    <source>
        <dbReference type="Proteomes" id="UP000183832"/>
    </source>
</evidence>
<dbReference type="Proteomes" id="UP000183832">
    <property type="component" value="Unassembled WGS sequence"/>
</dbReference>
<evidence type="ECO:0000313" key="1">
    <source>
        <dbReference type="EMBL" id="CRK95455.1"/>
    </source>
</evidence>